<dbReference type="AlphaFoldDB" id="A0A087VWY2"/>
<organism evidence="1 2">
    <name type="scientific">Echinococcus multilocularis</name>
    <name type="common">Fox tapeworm</name>
    <dbReference type="NCBI Taxonomy" id="6211"/>
    <lineage>
        <taxon>Eukaryota</taxon>
        <taxon>Metazoa</taxon>
        <taxon>Spiralia</taxon>
        <taxon>Lophotrochozoa</taxon>
        <taxon>Platyhelminthes</taxon>
        <taxon>Cestoda</taxon>
        <taxon>Eucestoda</taxon>
        <taxon>Cyclophyllidea</taxon>
        <taxon>Taeniidae</taxon>
        <taxon>Echinococcus</taxon>
    </lineage>
</organism>
<keyword evidence="2" id="KW-1185">Reference proteome</keyword>
<gene>
    <name evidence="1" type="ORF">EmuJ_000024600</name>
</gene>
<reference evidence="1" key="1">
    <citation type="journal article" date="2013" name="Nature">
        <title>The genomes of four tapeworm species reveal adaptations to parasitism.</title>
        <authorList>
            <person name="Tsai I.J."/>
            <person name="Zarowiecki M."/>
            <person name="Holroyd N."/>
            <person name="Garciarrubio A."/>
            <person name="Sanchez-Flores A."/>
            <person name="Brooks K.L."/>
            <person name="Tracey A."/>
            <person name="Bobes R.J."/>
            <person name="Fragoso G."/>
            <person name="Sciutto E."/>
            <person name="Aslett M."/>
            <person name="Beasley H."/>
            <person name="Bennett H.M."/>
            <person name="Cai J."/>
            <person name="Camicia F."/>
            <person name="Clark R."/>
            <person name="Cucher M."/>
            <person name="De Silva N."/>
            <person name="Day T.A."/>
            <person name="Deplazes P."/>
            <person name="Estrada K."/>
            <person name="Fernandez C."/>
            <person name="Holland P.W."/>
            <person name="Hou J."/>
            <person name="Hu S."/>
            <person name="Huckvale T."/>
            <person name="Hung S.S."/>
            <person name="Kamenetzky L."/>
            <person name="Keane J.A."/>
            <person name="Kiss F."/>
            <person name="Koziol U."/>
            <person name="Lambert O."/>
            <person name="Liu K."/>
            <person name="Luo X."/>
            <person name="Luo Y."/>
            <person name="Macchiaroli N."/>
            <person name="Nichol S."/>
            <person name="Paps J."/>
            <person name="Parkinson J."/>
            <person name="Pouchkina-Stantcheva N."/>
            <person name="Riddiford N."/>
            <person name="Rosenzvit M."/>
            <person name="Salinas G."/>
            <person name="Wasmuth J.D."/>
            <person name="Zamanian M."/>
            <person name="Zheng Y."/>
            <person name="Cai X."/>
            <person name="Soberon X."/>
            <person name="Olson P.D."/>
            <person name="Laclette J.P."/>
            <person name="Brehm K."/>
            <person name="Berriman M."/>
            <person name="Garciarrubio A."/>
            <person name="Bobes R.J."/>
            <person name="Fragoso G."/>
            <person name="Sanchez-Flores A."/>
            <person name="Estrada K."/>
            <person name="Cevallos M.A."/>
            <person name="Morett E."/>
            <person name="Gonzalez V."/>
            <person name="Portillo T."/>
            <person name="Ochoa-Leyva A."/>
            <person name="Jose M.V."/>
            <person name="Sciutto E."/>
            <person name="Landa A."/>
            <person name="Jimenez L."/>
            <person name="Valdes V."/>
            <person name="Carrero J.C."/>
            <person name="Larralde C."/>
            <person name="Morales-Montor J."/>
            <person name="Limon-Lason J."/>
            <person name="Soberon X."/>
            <person name="Laclette J.P."/>
        </authorList>
    </citation>
    <scope>NUCLEOTIDE SEQUENCE [LARGE SCALE GENOMIC DNA]</scope>
</reference>
<sequence length="104" mass="11440">MQGEVSVCGGMLDKAAAAAAAAGVGVVADIPWATRRLRKPGASMRNIVVVNVLSRVTVPCPLLHATVTNRKAKEETWPPWWHPMRTHLPHLFQPSQCHMLQKVR</sequence>
<evidence type="ECO:0000313" key="2">
    <source>
        <dbReference type="Proteomes" id="UP000017246"/>
    </source>
</evidence>
<name>A0A087VWY2_ECHMU</name>
<proteinExistence type="predicted"/>
<dbReference type="Proteomes" id="UP000017246">
    <property type="component" value="Unassembled WGS sequence"/>
</dbReference>
<accession>A0A087VWY2</accession>
<dbReference type="EMBL" id="LN902025">
    <property type="protein sequence ID" value="CDI96608.1"/>
    <property type="molecule type" value="Genomic_DNA"/>
</dbReference>
<evidence type="ECO:0000313" key="1">
    <source>
        <dbReference type="EMBL" id="CDI96608.1"/>
    </source>
</evidence>
<protein>
    <submittedName>
        <fullName evidence="1">Uncharacterized protein</fullName>
    </submittedName>
</protein>
<reference evidence="1" key="2">
    <citation type="submission" date="2015-11" db="EMBL/GenBank/DDBJ databases">
        <authorList>
            <person name="Zhang Y."/>
            <person name="Guo Z."/>
        </authorList>
    </citation>
    <scope>NUCLEOTIDE SEQUENCE</scope>
</reference>